<dbReference type="InterPro" id="IPR001087">
    <property type="entry name" value="GDSL"/>
</dbReference>
<evidence type="ECO:0000256" key="2">
    <source>
        <dbReference type="ARBA" id="ARBA00022801"/>
    </source>
</evidence>
<dbReference type="InterPro" id="IPR036514">
    <property type="entry name" value="SGNH_hydro_sf"/>
</dbReference>
<dbReference type="AlphaFoldDB" id="A0A8T0IH05"/>
<sequence>MSPASRARALDPFAFINYGTVVTLVVVMVLGLSNMAELFGLPTPTPYLHLKNDSSPLQGINFARTAAGITYAFGVTELDSQVDDMEALVHNDVLTNDHLKKSVTVLNIGVNDYDVRNFQAPFQESAFRVQELKTYVHTVVNGIAVNIVRLHSFGIRNIVVLNLPLLVCMPLSTLEVALDFKACSSNNTFINETSLHNSLLQQRVRMLNQNLKGLNVIIADQAKAFGQLFYHGSDYGFVNPLTPCCHGSNNYNLYSYVCGQVDAEGKPIYTVCKDPNKAVLFDVIHPTQAASKTMVDLYASVSGYTSEGPKLKDWIRKYNV</sequence>
<dbReference type="GO" id="GO:0006629">
    <property type="term" value="P:lipid metabolic process"/>
    <property type="evidence" value="ECO:0007669"/>
    <property type="project" value="UniProtKB-KW"/>
</dbReference>
<protein>
    <recommendedName>
        <fullName evidence="7">GDSL esterase/lipase</fullName>
    </recommendedName>
</protein>
<gene>
    <name evidence="5" type="ORF">KC19_3G102800</name>
</gene>
<keyword evidence="4" id="KW-1133">Transmembrane helix</keyword>
<comment type="similarity">
    <text evidence="1">Belongs to the 'GDSL' lipolytic enzyme family.</text>
</comment>
<keyword evidence="3" id="KW-0443">Lipid metabolism</keyword>
<keyword evidence="2" id="KW-0378">Hydrolase</keyword>
<dbReference type="Proteomes" id="UP000822688">
    <property type="component" value="Chromosome 3"/>
</dbReference>
<evidence type="ECO:0008006" key="7">
    <source>
        <dbReference type="Google" id="ProtNLM"/>
    </source>
</evidence>
<evidence type="ECO:0000256" key="1">
    <source>
        <dbReference type="ARBA" id="ARBA00008668"/>
    </source>
</evidence>
<dbReference type="PANTHER" id="PTHR46020:SF4">
    <property type="entry name" value="OS04G0650200 PROTEIN"/>
    <property type="match status" value="1"/>
</dbReference>
<dbReference type="GO" id="GO:0016788">
    <property type="term" value="F:hydrolase activity, acting on ester bonds"/>
    <property type="evidence" value="ECO:0007669"/>
    <property type="project" value="InterPro"/>
</dbReference>
<keyword evidence="4" id="KW-0812">Transmembrane</keyword>
<proteinExistence type="inferred from homology"/>
<accession>A0A8T0IH05</accession>
<dbReference type="EMBL" id="CM026423">
    <property type="protein sequence ID" value="KAG0583020.1"/>
    <property type="molecule type" value="Genomic_DNA"/>
</dbReference>
<keyword evidence="4" id="KW-0472">Membrane</keyword>
<evidence type="ECO:0000313" key="5">
    <source>
        <dbReference type="EMBL" id="KAG0583020.1"/>
    </source>
</evidence>
<comment type="caution">
    <text evidence="5">The sequence shown here is derived from an EMBL/GenBank/DDBJ whole genome shotgun (WGS) entry which is preliminary data.</text>
</comment>
<keyword evidence="6" id="KW-1185">Reference proteome</keyword>
<feature type="transmembrane region" description="Helical" evidence="4">
    <location>
        <begin position="12"/>
        <end position="32"/>
    </location>
</feature>
<reference evidence="5" key="1">
    <citation type="submission" date="2020-06" db="EMBL/GenBank/DDBJ databases">
        <title>WGS assembly of Ceratodon purpureus strain R40.</title>
        <authorList>
            <person name="Carey S.B."/>
            <person name="Jenkins J."/>
            <person name="Shu S."/>
            <person name="Lovell J.T."/>
            <person name="Sreedasyam A."/>
            <person name="Maumus F."/>
            <person name="Tiley G.P."/>
            <person name="Fernandez-Pozo N."/>
            <person name="Barry K."/>
            <person name="Chen C."/>
            <person name="Wang M."/>
            <person name="Lipzen A."/>
            <person name="Daum C."/>
            <person name="Saski C.A."/>
            <person name="Payton A.C."/>
            <person name="Mcbreen J.C."/>
            <person name="Conrad R.E."/>
            <person name="Kollar L.M."/>
            <person name="Olsson S."/>
            <person name="Huttunen S."/>
            <person name="Landis J.B."/>
            <person name="Wickett N.J."/>
            <person name="Johnson M.G."/>
            <person name="Rensing S.A."/>
            <person name="Grimwood J."/>
            <person name="Schmutz J."/>
            <person name="Mcdaniel S.F."/>
        </authorList>
    </citation>
    <scope>NUCLEOTIDE SEQUENCE</scope>
    <source>
        <strain evidence="5">R40</strain>
    </source>
</reference>
<evidence type="ECO:0000256" key="4">
    <source>
        <dbReference type="SAM" id="Phobius"/>
    </source>
</evidence>
<evidence type="ECO:0000313" key="6">
    <source>
        <dbReference type="Proteomes" id="UP000822688"/>
    </source>
</evidence>
<name>A0A8T0IH05_CERPU</name>
<dbReference type="Pfam" id="PF00657">
    <property type="entry name" value="Lipase_GDSL"/>
    <property type="match status" value="1"/>
</dbReference>
<evidence type="ECO:0000256" key="3">
    <source>
        <dbReference type="ARBA" id="ARBA00023098"/>
    </source>
</evidence>
<dbReference type="Gene3D" id="3.40.50.1110">
    <property type="entry name" value="SGNH hydrolase"/>
    <property type="match status" value="1"/>
</dbReference>
<dbReference type="PANTHER" id="PTHR46020">
    <property type="entry name" value="OSJNBB0059K02.9 PROTEIN"/>
    <property type="match status" value="1"/>
</dbReference>
<organism evidence="5 6">
    <name type="scientific">Ceratodon purpureus</name>
    <name type="common">Fire moss</name>
    <name type="synonym">Dicranum purpureum</name>
    <dbReference type="NCBI Taxonomy" id="3225"/>
    <lineage>
        <taxon>Eukaryota</taxon>
        <taxon>Viridiplantae</taxon>
        <taxon>Streptophyta</taxon>
        <taxon>Embryophyta</taxon>
        <taxon>Bryophyta</taxon>
        <taxon>Bryophytina</taxon>
        <taxon>Bryopsida</taxon>
        <taxon>Dicranidae</taxon>
        <taxon>Pseudoditrichales</taxon>
        <taxon>Ditrichaceae</taxon>
        <taxon>Ceratodon</taxon>
    </lineage>
</organism>